<dbReference type="SMART" id="SM00131">
    <property type="entry name" value="KU"/>
    <property type="match status" value="1"/>
</dbReference>
<dbReference type="AlphaFoldDB" id="A0AAA9SJZ3"/>
<evidence type="ECO:0000313" key="6">
    <source>
        <dbReference type="Ensembl" id="ENSBTAP00000084167.1"/>
    </source>
</evidence>
<dbReference type="PANTHER" id="PTHR10083:SF367">
    <property type="entry name" value="SPLEEN TRYPSIN INHIBITOR I"/>
    <property type="match status" value="1"/>
</dbReference>
<dbReference type="SUPFAM" id="SSF57362">
    <property type="entry name" value="BPTI-like"/>
    <property type="match status" value="1"/>
</dbReference>
<protein>
    <recommendedName>
        <fullName evidence="5">BPTI/Kunitz inhibitor domain-containing protein</fullName>
    </recommendedName>
</protein>
<dbReference type="InterPro" id="IPR002223">
    <property type="entry name" value="Kunitz_BPTI"/>
</dbReference>
<evidence type="ECO:0000256" key="4">
    <source>
        <dbReference type="SAM" id="MobiDB-lite"/>
    </source>
</evidence>
<evidence type="ECO:0000256" key="1">
    <source>
        <dbReference type="ARBA" id="ARBA00004613"/>
    </source>
</evidence>
<dbReference type="GO" id="GO:0005576">
    <property type="term" value="C:extracellular region"/>
    <property type="evidence" value="ECO:0007669"/>
    <property type="project" value="UniProtKB-SubCell"/>
</dbReference>
<dbReference type="Pfam" id="PF00014">
    <property type="entry name" value="Kunitz_BPTI"/>
    <property type="match status" value="1"/>
</dbReference>
<evidence type="ECO:0000256" key="3">
    <source>
        <dbReference type="ARBA" id="ARBA00023157"/>
    </source>
</evidence>
<evidence type="ECO:0000313" key="7">
    <source>
        <dbReference type="Proteomes" id="UP000009136"/>
    </source>
</evidence>
<comment type="subcellular location">
    <subcellularLocation>
        <location evidence="1">Secreted</location>
    </subcellularLocation>
</comment>
<dbReference type="InterPro" id="IPR050098">
    <property type="entry name" value="TFPI/VKTCI-like"/>
</dbReference>
<dbReference type="CDD" id="cd22592">
    <property type="entry name" value="Kunitz_BPTI"/>
    <property type="match status" value="1"/>
</dbReference>
<dbReference type="Ensembl" id="ENSBTAT00000130024.1">
    <property type="protein sequence ID" value="ENSBTAP00000084167.1"/>
    <property type="gene ID" value="ENSBTAG00000063403.1"/>
</dbReference>
<organism evidence="6 7">
    <name type="scientific">Bos taurus</name>
    <name type="common">Bovine</name>
    <dbReference type="NCBI Taxonomy" id="9913"/>
    <lineage>
        <taxon>Eukaryota</taxon>
        <taxon>Metazoa</taxon>
        <taxon>Chordata</taxon>
        <taxon>Craniata</taxon>
        <taxon>Vertebrata</taxon>
        <taxon>Euteleostomi</taxon>
        <taxon>Mammalia</taxon>
        <taxon>Eutheria</taxon>
        <taxon>Laurasiatheria</taxon>
        <taxon>Artiodactyla</taxon>
        <taxon>Ruminantia</taxon>
        <taxon>Pecora</taxon>
        <taxon>Bovidae</taxon>
        <taxon>Bovinae</taxon>
        <taxon>Bos</taxon>
    </lineage>
</organism>
<dbReference type="InterPro" id="IPR036880">
    <property type="entry name" value="Kunitz_BPTI_sf"/>
</dbReference>
<keyword evidence="7" id="KW-1185">Reference proteome</keyword>
<feature type="region of interest" description="Disordered" evidence="4">
    <location>
        <begin position="1"/>
        <end position="118"/>
    </location>
</feature>
<keyword evidence="3" id="KW-1015">Disulfide bond</keyword>
<feature type="domain" description="BPTI/Kunitz inhibitor" evidence="5">
    <location>
        <begin position="126"/>
        <end position="176"/>
    </location>
</feature>
<reference evidence="6" key="3">
    <citation type="submission" date="2025-09" db="UniProtKB">
        <authorList>
            <consortium name="Ensembl"/>
        </authorList>
    </citation>
    <scope>IDENTIFICATION</scope>
    <source>
        <strain evidence="6">Hereford</strain>
    </source>
</reference>
<evidence type="ECO:0000259" key="5">
    <source>
        <dbReference type="PROSITE" id="PS50279"/>
    </source>
</evidence>
<keyword evidence="2" id="KW-0964">Secreted</keyword>
<dbReference type="GO" id="GO:0004867">
    <property type="term" value="F:serine-type endopeptidase inhibitor activity"/>
    <property type="evidence" value="ECO:0007669"/>
    <property type="project" value="InterPro"/>
</dbReference>
<evidence type="ECO:0000256" key="2">
    <source>
        <dbReference type="ARBA" id="ARBA00022525"/>
    </source>
</evidence>
<feature type="compositionally biased region" description="Basic and acidic residues" evidence="4">
    <location>
        <begin position="21"/>
        <end position="49"/>
    </location>
</feature>
<sequence>MTLLTPEDTGLWEISGPRSQSKKEAEPGFRLRCSDCKTTEERVERRDGCRQSSKPPTNPLQPVLRSTQTDRFPVAKTSILRSPPEGHEDEPALPLCSPSPSPGHPDDQHPSGDTSCKDNVLQPHFGLEPPYRGPCKSVNVRYFFNASSTFWEPFVYGGCDAKENNLLRAADLRRTCGGSLGH</sequence>
<dbReference type="Gene3D" id="4.10.410.10">
    <property type="entry name" value="Pancreatic trypsin inhibitor Kunitz domain"/>
    <property type="match status" value="1"/>
</dbReference>
<reference evidence="6" key="1">
    <citation type="submission" date="2018-03" db="EMBL/GenBank/DDBJ databases">
        <title>ARS-UCD1.2.</title>
        <authorList>
            <person name="Rosen B.D."/>
            <person name="Bickhart D.M."/>
            <person name="Koren S."/>
            <person name="Schnabel R.D."/>
            <person name="Hall R."/>
            <person name="Zimin A."/>
            <person name="Dreischer C."/>
            <person name="Schultheiss S."/>
            <person name="Schroeder S.G."/>
            <person name="Elsik C.G."/>
            <person name="Couldrey C."/>
            <person name="Liu G.E."/>
            <person name="Van Tassell C.P."/>
            <person name="Phillippy A.M."/>
            <person name="Smith T.P.L."/>
            <person name="Medrano J.F."/>
        </authorList>
    </citation>
    <scope>NUCLEOTIDE SEQUENCE [LARGE SCALE GENOMIC DNA]</scope>
    <source>
        <strain evidence="6">Hereford</strain>
    </source>
</reference>
<dbReference type="PROSITE" id="PS50279">
    <property type="entry name" value="BPTI_KUNITZ_2"/>
    <property type="match status" value="1"/>
</dbReference>
<accession>A0AAA9SJZ3</accession>
<dbReference type="PANTHER" id="PTHR10083">
    <property type="entry name" value="KUNITZ-TYPE PROTEASE INHIBITOR-RELATED"/>
    <property type="match status" value="1"/>
</dbReference>
<proteinExistence type="predicted"/>
<name>A0AAA9SJZ3_BOVIN</name>
<dbReference type="GeneTree" id="ENSGT01130000279466"/>
<reference evidence="6" key="2">
    <citation type="submission" date="2025-08" db="UniProtKB">
        <authorList>
            <consortium name="Ensembl"/>
        </authorList>
    </citation>
    <scope>IDENTIFICATION</scope>
    <source>
        <strain evidence="6">Hereford</strain>
    </source>
</reference>
<dbReference type="Proteomes" id="UP000009136">
    <property type="component" value="Chromosome 13"/>
</dbReference>